<evidence type="ECO:0000256" key="3">
    <source>
        <dbReference type="ARBA" id="ARBA00022475"/>
    </source>
</evidence>
<evidence type="ECO:0000256" key="4">
    <source>
        <dbReference type="ARBA" id="ARBA00022519"/>
    </source>
</evidence>
<comment type="subunit">
    <text evidence="9">The complex comprises the extracytoplasmic solute receptor protein and the two transmembrane proteins.</text>
</comment>
<dbReference type="KEGG" id="upl:DSM104440_01989"/>
<dbReference type="AlphaFoldDB" id="A0A6M4H715"/>
<keyword evidence="6 9" id="KW-1133">Transmembrane helix</keyword>
<evidence type="ECO:0000256" key="7">
    <source>
        <dbReference type="ARBA" id="ARBA00023136"/>
    </source>
</evidence>
<dbReference type="Pfam" id="PF04290">
    <property type="entry name" value="DctQ"/>
    <property type="match status" value="1"/>
</dbReference>
<dbReference type="PANTHER" id="PTHR35011:SF10">
    <property type="entry name" value="TRAP TRANSPORTER SMALL PERMEASE PROTEIN"/>
    <property type="match status" value="1"/>
</dbReference>
<dbReference type="EMBL" id="CP053073">
    <property type="protein sequence ID" value="QJR15172.1"/>
    <property type="molecule type" value="Genomic_DNA"/>
</dbReference>
<keyword evidence="4 9" id="KW-0997">Cell inner membrane</keyword>
<dbReference type="InterPro" id="IPR055348">
    <property type="entry name" value="DctQ"/>
</dbReference>
<dbReference type="PANTHER" id="PTHR35011">
    <property type="entry name" value="2,3-DIKETO-L-GULONATE TRAP TRANSPORTER SMALL PERMEASE PROTEIN YIAM"/>
    <property type="match status" value="1"/>
</dbReference>
<accession>A0A6M4H715</accession>
<reference evidence="11 12" key="1">
    <citation type="submission" date="2020-04" db="EMBL/GenBank/DDBJ databases">
        <title>Usitatibacter rugosus gen. nov., sp. nov. and Usitatibacter palustris sp. nov., novel members of Usitatibacteraceae fam. nov. within the order Nitrosomonadales isolated from soil.</title>
        <authorList>
            <person name="Huber K.J."/>
            <person name="Neumann-Schaal M."/>
            <person name="Geppert A."/>
            <person name="Luckner M."/>
            <person name="Wanner G."/>
            <person name="Overmann J."/>
        </authorList>
    </citation>
    <scope>NUCLEOTIDE SEQUENCE [LARGE SCALE GENOMIC DNA]</scope>
    <source>
        <strain evidence="11 12">Swamp67</strain>
    </source>
</reference>
<evidence type="ECO:0000313" key="12">
    <source>
        <dbReference type="Proteomes" id="UP000503096"/>
    </source>
</evidence>
<evidence type="ECO:0000256" key="1">
    <source>
        <dbReference type="ARBA" id="ARBA00004429"/>
    </source>
</evidence>
<feature type="domain" description="Tripartite ATP-independent periplasmic transporters DctQ component" evidence="10">
    <location>
        <begin position="32"/>
        <end position="160"/>
    </location>
</feature>
<evidence type="ECO:0000259" key="10">
    <source>
        <dbReference type="Pfam" id="PF04290"/>
    </source>
</evidence>
<dbReference type="GO" id="GO:0022857">
    <property type="term" value="F:transmembrane transporter activity"/>
    <property type="evidence" value="ECO:0007669"/>
    <property type="project" value="UniProtKB-UniRule"/>
</dbReference>
<dbReference type="RefSeq" id="WP_171162222.1">
    <property type="nucleotide sequence ID" value="NZ_CP053073.1"/>
</dbReference>
<comment type="function">
    <text evidence="9">Part of the tripartite ATP-independent periplasmic (TRAP) transport system.</text>
</comment>
<comment type="subcellular location">
    <subcellularLocation>
        <location evidence="1 9">Cell inner membrane</location>
        <topology evidence="1 9">Multi-pass membrane protein</topology>
    </subcellularLocation>
</comment>
<evidence type="ECO:0000256" key="6">
    <source>
        <dbReference type="ARBA" id="ARBA00022989"/>
    </source>
</evidence>
<name>A0A6M4H715_9PROT</name>
<keyword evidence="7 9" id="KW-0472">Membrane</keyword>
<keyword evidence="2 9" id="KW-0813">Transport</keyword>
<feature type="transmembrane region" description="Helical" evidence="9">
    <location>
        <begin position="136"/>
        <end position="155"/>
    </location>
</feature>
<feature type="transmembrane region" description="Helical" evidence="9">
    <location>
        <begin position="93"/>
        <end position="111"/>
    </location>
</feature>
<comment type="similarity">
    <text evidence="8 9">Belongs to the TRAP transporter small permease family.</text>
</comment>
<dbReference type="InterPro" id="IPR007387">
    <property type="entry name" value="TRAP_DctQ"/>
</dbReference>
<gene>
    <name evidence="11" type="ORF">DSM104440_01989</name>
</gene>
<protein>
    <recommendedName>
        <fullName evidence="9">TRAP transporter small permease protein</fullName>
    </recommendedName>
</protein>
<proteinExistence type="inferred from homology"/>
<feature type="transmembrane region" description="Helical" evidence="9">
    <location>
        <begin position="54"/>
        <end position="72"/>
    </location>
</feature>
<evidence type="ECO:0000313" key="11">
    <source>
        <dbReference type="EMBL" id="QJR15172.1"/>
    </source>
</evidence>
<evidence type="ECO:0000256" key="8">
    <source>
        <dbReference type="ARBA" id="ARBA00038436"/>
    </source>
</evidence>
<dbReference type="Proteomes" id="UP000503096">
    <property type="component" value="Chromosome"/>
</dbReference>
<keyword evidence="3" id="KW-1003">Cell membrane</keyword>
<dbReference type="GO" id="GO:0015740">
    <property type="term" value="P:C4-dicarboxylate transport"/>
    <property type="evidence" value="ECO:0007669"/>
    <property type="project" value="TreeGrafter"/>
</dbReference>
<dbReference type="InParanoid" id="A0A6M4H715"/>
<organism evidence="11 12">
    <name type="scientific">Usitatibacter palustris</name>
    <dbReference type="NCBI Taxonomy" id="2732487"/>
    <lineage>
        <taxon>Bacteria</taxon>
        <taxon>Pseudomonadati</taxon>
        <taxon>Pseudomonadota</taxon>
        <taxon>Betaproteobacteria</taxon>
        <taxon>Nitrosomonadales</taxon>
        <taxon>Usitatibacteraceae</taxon>
        <taxon>Usitatibacter</taxon>
    </lineage>
</organism>
<dbReference type="GO" id="GO:0005886">
    <property type="term" value="C:plasma membrane"/>
    <property type="evidence" value="ECO:0007669"/>
    <property type="project" value="UniProtKB-SubCell"/>
</dbReference>
<keyword evidence="12" id="KW-1185">Reference proteome</keyword>
<evidence type="ECO:0000256" key="9">
    <source>
        <dbReference type="RuleBase" id="RU369079"/>
    </source>
</evidence>
<keyword evidence="5 9" id="KW-0812">Transmembrane</keyword>
<sequence>MSGSGAARFVRAVDRLSTACAVVAAACIAAATLIIVWMVLWRATGHSTYWEIELATYLIVGTVLIGSPYCLRTKGHIGVDLVSQWLSTGHRRALERTLAVLGLAVCTYLAWKGLELTIDAWHANERSGSSWNPPRWPFFALMPVGLGLTALQYVAEMLRREDVAPTAISGQGA</sequence>
<evidence type="ECO:0000256" key="2">
    <source>
        <dbReference type="ARBA" id="ARBA00022448"/>
    </source>
</evidence>
<feature type="transmembrane region" description="Helical" evidence="9">
    <location>
        <begin position="21"/>
        <end position="42"/>
    </location>
</feature>
<evidence type="ECO:0000256" key="5">
    <source>
        <dbReference type="ARBA" id="ARBA00022692"/>
    </source>
</evidence>